<keyword evidence="3" id="KW-1185">Reference proteome</keyword>
<accession>A0A9P8LXP0</accession>
<proteinExistence type="predicted"/>
<feature type="compositionally biased region" description="Basic residues" evidence="1">
    <location>
        <begin position="1"/>
        <end position="10"/>
    </location>
</feature>
<name>A0A9P8LXP0_9EUKA</name>
<reference evidence="2 3" key="1">
    <citation type="journal article" date="2014" name="PLoS Genet.">
        <title>The Genome of Spironucleus salmonicida Highlights a Fish Pathogen Adapted to Fluctuating Environments.</title>
        <authorList>
            <person name="Xu F."/>
            <person name="Jerlstrom-Hultqvist J."/>
            <person name="Einarsson E."/>
            <person name="Astvaldsson A."/>
            <person name="Svard S.G."/>
            <person name="Andersson J.O."/>
        </authorList>
    </citation>
    <scope>NUCLEOTIDE SEQUENCE [LARGE SCALE GENOMIC DNA]</scope>
    <source>
        <strain evidence="2 3">ATCC 50377</strain>
    </source>
</reference>
<organism evidence="2 3">
    <name type="scientific">Spironucleus salmonicida</name>
    <dbReference type="NCBI Taxonomy" id="348837"/>
    <lineage>
        <taxon>Eukaryota</taxon>
        <taxon>Metamonada</taxon>
        <taxon>Diplomonadida</taxon>
        <taxon>Hexamitidae</taxon>
        <taxon>Hexamitinae</taxon>
        <taxon>Spironucleus</taxon>
    </lineage>
</organism>
<sequence>MERPKIRIKPKLSQEDTSSQATIRNISQNQTNESQNIKQKIKNKNKNEQITVNTKSQVYLRFFKDTHEMNLQKLVFELSDSDLSQHSQKCEKFNITSDSH</sequence>
<dbReference type="KEGG" id="ssao:94295841"/>
<dbReference type="EMBL" id="AUWU02000002">
    <property type="protein sequence ID" value="KAH0576256.1"/>
    <property type="molecule type" value="Genomic_DNA"/>
</dbReference>
<dbReference type="RefSeq" id="XP_067767029.1">
    <property type="nucleotide sequence ID" value="XM_067905712.1"/>
</dbReference>
<evidence type="ECO:0000313" key="2">
    <source>
        <dbReference type="EMBL" id="KAH0576256.1"/>
    </source>
</evidence>
<dbReference type="Proteomes" id="UP000018208">
    <property type="component" value="Unassembled WGS sequence"/>
</dbReference>
<dbReference type="GeneID" id="94295841"/>
<dbReference type="AlphaFoldDB" id="A0A9P8LXP0"/>
<feature type="compositionally biased region" description="Polar residues" evidence="1">
    <location>
        <begin position="15"/>
        <end position="31"/>
    </location>
</feature>
<evidence type="ECO:0000313" key="3">
    <source>
        <dbReference type="Proteomes" id="UP000018208"/>
    </source>
</evidence>
<evidence type="ECO:0000256" key="1">
    <source>
        <dbReference type="SAM" id="MobiDB-lite"/>
    </source>
</evidence>
<comment type="caution">
    <text evidence="2">The sequence shown here is derived from an EMBL/GenBank/DDBJ whole genome shotgun (WGS) entry which is preliminary data.</text>
</comment>
<gene>
    <name evidence="2" type="ORF">SS50377_21818</name>
</gene>
<protein>
    <submittedName>
        <fullName evidence="2">Uncharacterized protein</fullName>
    </submittedName>
</protein>
<feature type="region of interest" description="Disordered" evidence="1">
    <location>
        <begin position="1"/>
        <end position="43"/>
    </location>
</feature>